<keyword evidence="5" id="KW-0472">Membrane</keyword>
<evidence type="ECO:0000256" key="8">
    <source>
        <dbReference type="ARBA" id="ARBA00023319"/>
    </source>
</evidence>
<gene>
    <name evidence="11" type="primary">LOC115020327</name>
</gene>
<keyword evidence="8" id="KW-0393">Immunoglobulin domain</keyword>
<dbReference type="InterPro" id="IPR047164">
    <property type="entry name" value="OX2G-like"/>
</dbReference>
<keyword evidence="10" id="KW-1185">Reference proteome</keyword>
<evidence type="ECO:0000256" key="1">
    <source>
        <dbReference type="ARBA" id="ARBA00004167"/>
    </source>
</evidence>
<dbReference type="GeneID" id="115020327"/>
<keyword evidence="6" id="KW-1015">Disulfide bond</keyword>
<evidence type="ECO:0000256" key="4">
    <source>
        <dbReference type="ARBA" id="ARBA00022989"/>
    </source>
</evidence>
<dbReference type="GO" id="GO:0030424">
    <property type="term" value="C:axon"/>
    <property type="evidence" value="ECO:0007669"/>
    <property type="project" value="TreeGrafter"/>
</dbReference>
<evidence type="ECO:0000256" key="3">
    <source>
        <dbReference type="ARBA" id="ARBA00022729"/>
    </source>
</evidence>
<dbReference type="GO" id="GO:0009986">
    <property type="term" value="C:cell surface"/>
    <property type="evidence" value="ECO:0007669"/>
    <property type="project" value="TreeGrafter"/>
</dbReference>
<evidence type="ECO:0000256" key="9">
    <source>
        <dbReference type="SAM" id="MobiDB-lite"/>
    </source>
</evidence>
<dbReference type="AlphaFoldDB" id="A0A6J2RA50"/>
<dbReference type="GO" id="GO:0016020">
    <property type="term" value="C:membrane"/>
    <property type="evidence" value="ECO:0007669"/>
    <property type="project" value="UniProtKB-SubCell"/>
</dbReference>
<dbReference type="GO" id="GO:0034113">
    <property type="term" value="P:heterotypic cell-cell adhesion"/>
    <property type="evidence" value="ECO:0007669"/>
    <property type="project" value="TreeGrafter"/>
</dbReference>
<evidence type="ECO:0000256" key="2">
    <source>
        <dbReference type="ARBA" id="ARBA00022692"/>
    </source>
</evidence>
<keyword evidence="2" id="KW-0812">Transmembrane</keyword>
<dbReference type="PANTHER" id="PTHR46841:SF7">
    <property type="entry name" value="IG-LIKE DOMAIN-CONTAINING PROTEIN"/>
    <property type="match status" value="1"/>
</dbReference>
<keyword evidence="4" id="KW-1133">Transmembrane helix</keyword>
<dbReference type="SUPFAM" id="SSF48726">
    <property type="entry name" value="Immunoglobulin"/>
    <property type="match status" value="1"/>
</dbReference>
<dbReference type="Gene3D" id="2.60.40.10">
    <property type="entry name" value="Immunoglobulins"/>
    <property type="match status" value="2"/>
</dbReference>
<evidence type="ECO:0000256" key="7">
    <source>
        <dbReference type="ARBA" id="ARBA00023180"/>
    </source>
</evidence>
<dbReference type="RefSeq" id="XP_029306165.1">
    <property type="nucleotide sequence ID" value="XM_029450305.1"/>
</dbReference>
<dbReference type="GO" id="GO:0150079">
    <property type="term" value="P:negative regulation of neuroinflammatory response"/>
    <property type="evidence" value="ECO:0007669"/>
    <property type="project" value="TreeGrafter"/>
</dbReference>
<proteinExistence type="predicted"/>
<comment type="subcellular location">
    <subcellularLocation>
        <location evidence="1">Membrane</location>
        <topology evidence="1">Single-pass membrane protein</topology>
    </subcellularLocation>
</comment>
<feature type="region of interest" description="Disordered" evidence="9">
    <location>
        <begin position="180"/>
        <end position="201"/>
    </location>
</feature>
<dbReference type="InterPro" id="IPR013783">
    <property type="entry name" value="Ig-like_fold"/>
</dbReference>
<name>A0A6J2RA50_COTGO</name>
<sequence>MMVFKEKWTVEAAGLQNCSIVIRNLTEQDEGCYHCLFNTYPEGALTGTTCLQIYELHEPILHVGESNSAEEALVSCSATGRPAPTVTLTVPHYNSTSVTNTNGTVTVTATARLPDESTQVGCAARVLSAPQKEVFVMIPEVKQSPAGVIVFLRRRRHQNGTQTPFNEGRERATAKEVFCEERKEKKSFTASSPEARKSTVQ</sequence>
<dbReference type="GO" id="GO:0098632">
    <property type="term" value="F:cell-cell adhesion mediator activity"/>
    <property type="evidence" value="ECO:0007669"/>
    <property type="project" value="InterPro"/>
</dbReference>
<organism evidence="10 11">
    <name type="scientific">Cottoperca gobio</name>
    <name type="common">Frogmouth</name>
    <name type="synonym">Aphritis gobio</name>
    <dbReference type="NCBI Taxonomy" id="56716"/>
    <lineage>
        <taxon>Eukaryota</taxon>
        <taxon>Metazoa</taxon>
        <taxon>Chordata</taxon>
        <taxon>Craniata</taxon>
        <taxon>Vertebrata</taxon>
        <taxon>Euteleostomi</taxon>
        <taxon>Actinopterygii</taxon>
        <taxon>Neopterygii</taxon>
        <taxon>Teleostei</taxon>
        <taxon>Neoteleostei</taxon>
        <taxon>Acanthomorphata</taxon>
        <taxon>Eupercaria</taxon>
        <taxon>Perciformes</taxon>
        <taxon>Notothenioidei</taxon>
        <taxon>Bovichtidae</taxon>
        <taxon>Cottoperca</taxon>
    </lineage>
</organism>
<keyword evidence="7" id="KW-0325">Glycoprotein</keyword>
<protein>
    <submittedName>
        <fullName evidence="11">OX-2 membrane glycoprotein-like isoform X3</fullName>
    </submittedName>
</protein>
<dbReference type="Proteomes" id="UP000504630">
    <property type="component" value="Chromosome 2"/>
</dbReference>
<evidence type="ECO:0000256" key="6">
    <source>
        <dbReference type="ARBA" id="ARBA00023157"/>
    </source>
</evidence>
<accession>A0A6J2RA50</accession>
<dbReference type="PANTHER" id="PTHR46841">
    <property type="entry name" value="OX-2 MEMBRANE GLYCOPROTEIN"/>
    <property type="match status" value="1"/>
</dbReference>
<evidence type="ECO:0000313" key="11">
    <source>
        <dbReference type="RefSeq" id="XP_029306165.1"/>
    </source>
</evidence>
<keyword evidence="3" id="KW-0732">Signal</keyword>
<evidence type="ECO:0000256" key="5">
    <source>
        <dbReference type="ARBA" id="ARBA00023136"/>
    </source>
</evidence>
<dbReference type="GO" id="GO:0043025">
    <property type="term" value="C:neuronal cell body"/>
    <property type="evidence" value="ECO:0007669"/>
    <property type="project" value="TreeGrafter"/>
</dbReference>
<evidence type="ECO:0000313" key="10">
    <source>
        <dbReference type="Proteomes" id="UP000504630"/>
    </source>
</evidence>
<dbReference type="InterPro" id="IPR036179">
    <property type="entry name" value="Ig-like_dom_sf"/>
</dbReference>
<reference evidence="11" key="1">
    <citation type="submission" date="2025-08" db="UniProtKB">
        <authorList>
            <consortium name="RefSeq"/>
        </authorList>
    </citation>
    <scope>IDENTIFICATION</scope>
</reference>